<protein>
    <submittedName>
        <fullName evidence="2">Aquaporin</fullName>
    </submittedName>
</protein>
<feature type="non-terminal residue" evidence="2">
    <location>
        <position position="1"/>
    </location>
</feature>
<name>A0A9P8GBM4_AURME</name>
<feature type="compositionally biased region" description="Polar residues" evidence="1">
    <location>
        <begin position="94"/>
        <end position="109"/>
    </location>
</feature>
<accession>A0A9P8GBM4</accession>
<dbReference type="Proteomes" id="UP000767238">
    <property type="component" value="Unassembled WGS sequence"/>
</dbReference>
<gene>
    <name evidence="2" type="ORF">KCV03_g7237</name>
</gene>
<evidence type="ECO:0000256" key="1">
    <source>
        <dbReference type="SAM" id="MobiDB-lite"/>
    </source>
</evidence>
<proteinExistence type="predicted"/>
<dbReference type="EMBL" id="JAHFYH010000058">
    <property type="protein sequence ID" value="KAH0217121.1"/>
    <property type="molecule type" value="Genomic_DNA"/>
</dbReference>
<feature type="region of interest" description="Disordered" evidence="1">
    <location>
        <begin position="61"/>
        <end position="115"/>
    </location>
</feature>
<comment type="caution">
    <text evidence="2">The sequence shown here is derived from an EMBL/GenBank/DDBJ whole genome shotgun (WGS) entry which is preliminary data.</text>
</comment>
<reference evidence="2" key="2">
    <citation type="submission" date="2021-08" db="EMBL/GenBank/DDBJ databases">
        <authorList>
            <person name="Gostincar C."/>
            <person name="Sun X."/>
            <person name="Song Z."/>
            <person name="Gunde-Cimerman N."/>
        </authorList>
    </citation>
    <scope>NUCLEOTIDE SEQUENCE</scope>
    <source>
        <strain evidence="2">EXF-8016</strain>
    </source>
</reference>
<reference evidence="2" key="1">
    <citation type="journal article" date="2021" name="J Fungi (Basel)">
        <title>Virulence traits and population genomics of the black yeast Aureobasidium melanogenum.</title>
        <authorList>
            <person name="Cernosa A."/>
            <person name="Sun X."/>
            <person name="Gostincar C."/>
            <person name="Fang C."/>
            <person name="Gunde-Cimerman N."/>
            <person name="Song Z."/>
        </authorList>
    </citation>
    <scope>NUCLEOTIDE SEQUENCE</scope>
    <source>
        <strain evidence="2">EXF-8016</strain>
    </source>
</reference>
<evidence type="ECO:0000313" key="3">
    <source>
        <dbReference type="Proteomes" id="UP000767238"/>
    </source>
</evidence>
<sequence>LGSIVAAGFYKFIKILEYETANPGQDMDHAAKVEKRKNLLMAAGINEADAHHVANELQADQTVSEKGGPDGAVVANGQGRRKSGEDTAMYGTGFRSNSHQHTGSTSSGETAVVRRPQAVTTGSQLGRFSYLGRAGVHQSRMNSITTENRLESPAMATNDELYAPLAAGGDEPLGGLVADHDPRYRYSRTISSGV</sequence>
<organism evidence="2 3">
    <name type="scientific">Aureobasidium melanogenum</name>
    <name type="common">Aureobasidium pullulans var. melanogenum</name>
    <dbReference type="NCBI Taxonomy" id="46634"/>
    <lineage>
        <taxon>Eukaryota</taxon>
        <taxon>Fungi</taxon>
        <taxon>Dikarya</taxon>
        <taxon>Ascomycota</taxon>
        <taxon>Pezizomycotina</taxon>
        <taxon>Dothideomycetes</taxon>
        <taxon>Dothideomycetidae</taxon>
        <taxon>Dothideales</taxon>
        <taxon>Saccotheciaceae</taxon>
        <taxon>Aureobasidium</taxon>
    </lineage>
</organism>
<feature type="non-terminal residue" evidence="2">
    <location>
        <position position="194"/>
    </location>
</feature>
<dbReference type="AlphaFoldDB" id="A0A9P8GBM4"/>
<evidence type="ECO:0000313" key="2">
    <source>
        <dbReference type="EMBL" id="KAH0217121.1"/>
    </source>
</evidence>